<dbReference type="Gene3D" id="1.10.10.10">
    <property type="entry name" value="Winged helix-like DNA-binding domain superfamily/Winged helix DNA-binding domain"/>
    <property type="match status" value="1"/>
</dbReference>
<feature type="domain" description="ANTAR" evidence="3">
    <location>
        <begin position="185"/>
        <end position="246"/>
    </location>
</feature>
<sequence>MLNSLPNKESKPRGAPTMNVPLDDLTTVFARLKGLLLTESKAGTAIGALAEAVKKSVVGSLGAGVSLIDPQGRARSTGYTDQIVARADELQYDLGQGPCLTAWAAGSTEQIDDISTETRWPEWCAAVVDLPLRSTLSTALIHDGTAIGALKVHSPLPNAFSEQDRKHLALLAAPAAVLLGNAQPDQTPAQLSRTLREALHSRDSIHTARGILMERWGAGPDEVMRSLVNASVRNGTDLLTLAAGVIDGSADVSR</sequence>
<dbReference type="PROSITE" id="PS50921">
    <property type="entry name" value="ANTAR"/>
    <property type="match status" value="1"/>
</dbReference>
<keyword evidence="1" id="KW-0805">Transcription regulation</keyword>
<comment type="caution">
    <text evidence="4">The sequence shown here is derived from an EMBL/GenBank/DDBJ whole genome shotgun (WGS) entry which is preliminary data.</text>
</comment>
<evidence type="ECO:0000256" key="1">
    <source>
        <dbReference type="ARBA" id="ARBA00023015"/>
    </source>
</evidence>
<evidence type="ECO:0000259" key="3">
    <source>
        <dbReference type="PROSITE" id="PS50921"/>
    </source>
</evidence>
<dbReference type="Proteomes" id="UP000295411">
    <property type="component" value="Unassembled WGS sequence"/>
</dbReference>
<dbReference type="SMART" id="SM00065">
    <property type="entry name" value="GAF"/>
    <property type="match status" value="1"/>
</dbReference>
<protein>
    <submittedName>
        <fullName evidence="4">ANTAR domain-containing protein</fullName>
    </submittedName>
</protein>
<dbReference type="OrthoDB" id="3688893at2"/>
<keyword evidence="2" id="KW-0804">Transcription</keyword>
<dbReference type="InterPro" id="IPR003018">
    <property type="entry name" value="GAF"/>
</dbReference>
<name>A0A4V3AMU3_9MICC</name>
<evidence type="ECO:0000313" key="4">
    <source>
        <dbReference type="EMBL" id="TDK28144.1"/>
    </source>
</evidence>
<dbReference type="AlphaFoldDB" id="A0A4V3AMU3"/>
<keyword evidence="5" id="KW-1185">Reference proteome</keyword>
<proteinExistence type="predicted"/>
<dbReference type="PIRSF" id="PIRSF036625">
    <property type="entry name" value="GAF_ANTAR"/>
    <property type="match status" value="1"/>
</dbReference>
<dbReference type="SMART" id="SM01012">
    <property type="entry name" value="ANTAR"/>
    <property type="match status" value="1"/>
</dbReference>
<dbReference type="EMBL" id="SMTK01000001">
    <property type="protein sequence ID" value="TDK28144.1"/>
    <property type="molecule type" value="Genomic_DNA"/>
</dbReference>
<dbReference type="InterPro" id="IPR005561">
    <property type="entry name" value="ANTAR"/>
</dbReference>
<dbReference type="Pfam" id="PF03861">
    <property type="entry name" value="ANTAR"/>
    <property type="match status" value="1"/>
</dbReference>
<gene>
    <name evidence="4" type="ORF">E2F48_03350</name>
</gene>
<evidence type="ECO:0000256" key="2">
    <source>
        <dbReference type="ARBA" id="ARBA00023163"/>
    </source>
</evidence>
<reference evidence="4 5" key="1">
    <citation type="submission" date="2019-03" db="EMBL/GenBank/DDBJ databases">
        <title>Arthrobacter sp. nov., an bacterium isolated from biocrust in Mu Us Desert.</title>
        <authorList>
            <person name="Lixiong L."/>
        </authorList>
    </citation>
    <scope>NUCLEOTIDE SEQUENCE [LARGE SCALE GENOMIC DNA]</scope>
    <source>
        <strain evidence="4 5">SLN-3</strain>
    </source>
</reference>
<dbReference type="InterPro" id="IPR029016">
    <property type="entry name" value="GAF-like_dom_sf"/>
</dbReference>
<accession>A0A4V3AMU3</accession>
<dbReference type="InterPro" id="IPR036388">
    <property type="entry name" value="WH-like_DNA-bd_sf"/>
</dbReference>
<dbReference type="Pfam" id="PF13185">
    <property type="entry name" value="GAF_2"/>
    <property type="match status" value="1"/>
</dbReference>
<dbReference type="Gene3D" id="3.30.450.40">
    <property type="match status" value="1"/>
</dbReference>
<dbReference type="InterPro" id="IPR012074">
    <property type="entry name" value="GAF_ANTAR"/>
</dbReference>
<dbReference type="SUPFAM" id="SSF55781">
    <property type="entry name" value="GAF domain-like"/>
    <property type="match status" value="1"/>
</dbReference>
<organism evidence="4 5">
    <name type="scientific">Arthrobacter crusticola</name>
    <dbReference type="NCBI Taxonomy" id="2547960"/>
    <lineage>
        <taxon>Bacteria</taxon>
        <taxon>Bacillati</taxon>
        <taxon>Actinomycetota</taxon>
        <taxon>Actinomycetes</taxon>
        <taxon>Micrococcales</taxon>
        <taxon>Micrococcaceae</taxon>
        <taxon>Arthrobacter</taxon>
    </lineage>
</organism>
<dbReference type="GO" id="GO:0003723">
    <property type="term" value="F:RNA binding"/>
    <property type="evidence" value="ECO:0007669"/>
    <property type="project" value="InterPro"/>
</dbReference>
<evidence type="ECO:0000313" key="5">
    <source>
        <dbReference type="Proteomes" id="UP000295411"/>
    </source>
</evidence>